<dbReference type="Proteomes" id="UP000177707">
    <property type="component" value="Unassembled WGS sequence"/>
</dbReference>
<evidence type="ECO:0000313" key="1">
    <source>
        <dbReference type="EMBL" id="OHB02686.1"/>
    </source>
</evidence>
<name>A0A1G2TZE3_9BACT</name>
<protein>
    <submittedName>
        <fullName evidence="1">Uncharacterized protein</fullName>
    </submittedName>
</protein>
<sequence>MADQGADFVGTEMYDVVVEISKLGAINYKMHPDFYKANSLIWIWVQMNVEQIQSNIYILMARQRIFSINELARKLGLNPSFVGRLLGMKDAIGFGGWNLDNVFRLAAILDARPELLLQADLKQAVSNEVVNWQI</sequence>
<reference evidence="1 2" key="1">
    <citation type="journal article" date="2016" name="Nat. Commun.">
        <title>Thousands of microbial genomes shed light on interconnected biogeochemical processes in an aquifer system.</title>
        <authorList>
            <person name="Anantharaman K."/>
            <person name="Brown C.T."/>
            <person name="Hug L.A."/>
            <person name="Sharon I."/>
            <person name="Castelle C.J."/>
            <person name="Probst A.J."/>
            <person name="Thomas B.C."/>
            <person name="Singh A."/>
            <person name="Wilkins M.J."/>
            <person name="Karaoz U."/>
            <person name="Brodie E.L."/>
            <person name="Williams K.H."/>
            <person name="Hubbard S.S."/>
            <person name="Banfield J.F."/>
        </authorList>
    </citation>
    <scope>NUCLEOTIDE SEQUENCE [LARGE SCALE GENOMIC DNA]</scope>
</reference>
<proteinExistence type="predicted"/>
<dbReference type="AlphaFoldDB" id="A0A1G2TZE3"/>
<accession>A0A1G2TZE3</accession>
<organism evidence="1 2">
    <name type="scientific">Candidatus Zambryskibacteria bacterium RIFCSPLOWO2_01_FULL_39_39</name>
    <dbReference type="NCBI Taxonomy" id="1802758"/>
    <lineage>
        <taxon>Bacteria</taxon>
        <taxon>Candidatus Zambryskiibacteriota</taxon>
    </lineage>
</organism>
<gene>
    <name evidence="1" type="ORF">A3A96_02440</name>
</gene>
<dbReference type="EMBL" id="MHWB01000002">
    <property type="protein sequence ID" value="OHB02686.1"/>
    <property type="molecule type" value="Genomic_DNA"/>
</dbReference>
<evidence type="ECO:0000313" key="2">
    <source>
        <dbReference type="Proteomes" id="UP000177707"/>
    </source>
</evidence>
<comment type="caution">
    <text evidence="1">The sequence shown here is derived from an EMBL/GenBank/DDBJ whole genome shotgun (WGS) entry which is preliminary data.</text>
</comment>